<feature type="region of interest" description="Disordered" evidence="1">
    <location>
        <begin position="1"/>
        <end position="260"/>
    </location>
</feature>
<feature type="domain" description="DUF6570" evidence="2">
    <location>
        <begin position="497"/>
        <end position="612"/>
    </location>
</feature>
<dbReference type="InterPro" id="IPR046700">
    <property type="entry name" value="DUF6570"/>
</dbReference>
<dbReference type="Pfam" id="PF20209">
    <property type="entry name" value="DUF6570"/>
    <property type="match status" value="2"/>
</dbReference>
<evidence type="ECO:0000313" key="3">
    <source>
        <dbReference type="EMBL" id="CAH3193198.1"/>
    </source>
</evidence>
<feature type="region of interest" description="Disordered" evidence="1">
    <location>
        <begin position="409"/>
        <end position="451"/>
    </location>
</feature>
<feature type="region of interest" description="Disordered" evidence="1">
    <location>
        <begin position="891"/>
        <end position="934"/>
    </location>
</feature>
<reference evidence="3 4" key="1">
    <citation type="submission" date="2022-05" db="EMBL/GenBank/DDBJ databases">
        <authorList>
            <consortium name="Genoscope - CEA"/>
            <person name="William W."/>
        </authorList>
    </citation>
    <scope>NUCLEOTIDE SEQUENCE [LARGE SCALE GENOMIC DNA]</scope>
</reference>
<feature type="region of interest" description="Disordered" evidence="1">
    <location>
        <begin position="350"/>
        <end position="382"/>
    </location>
</feature>
<feature type="compositionally biased region" description="Basic and acidic residues" evidence="1">
    <location>
        <begin position="689"/>
        <end position="698"/>
    </location>
</feature>
<evidence type="ECO:0000259" key="2">
    <source>
        <dbReference type="Pfam" id="PF20209"/>
    </source>
</evidence>
<proteinExistence type="predicted"/>
<evidence type="ECO:0000313" key="4">
    <source>
        <dbReference type="Proteomes" id="UP001159427"/>
    </source>
</evidence>
<feature type="compositionally biased region" description="Polar residues" evidence="1">
    <location>
        <begin position="365"/>
        <end position="382"/>
    </location>
</feature>
<feature type="compositionally biased region" description="Basic and acidic residues" evidence="1">
    <location>
        <begin position="1"/>
        <end position="14"/>
    </location>
</feature>
<gene>
    <name evidence="3" type="ORF">PEVE_00025388</name>
</gene>
<protein>
    <recommendedName>
        <fullName evidence="2">DUF6570 domain-containing protein</fullName>
    </recommendedName>
</protein>
<feature type="non-terminal residue" evidence="3">
    <location>
        <position position="1074"/>
    </location>
</feature>
<dbReference type="Proteomes" id="UP001159427">
    <property type="component" value="Unassembled WGS sequence"/>
</dbReference>
<dbReference type="EMBL" id="CALNXI010003415">
    <property type="protein sequence ID" value="CAH3193198.1"/>
    <property type="molecule type" value="Genomic_DNA"/>
</dbReference>
<feature type="region of interest" description="Disordered" evidence="1">
    <location>
        <begin position="674"/>
        <end position="717"/>
    </location>
</feature>
<name>A0ABN8STW7_9CNID</name>
<feature type="compositionally biased region" description="Basic and acidic residues" evidence="1">
    <location>
        <begin position="26"/>
        <end position="73"/>
    </location>
</feature>
<accession>A0ABN8STW7</accession>
<evidence type="ECO:0000256" key="1">
    <source>
        <dbReference type="SAM" id="MobiDB-lite"/>
    </source>
</evidence>
<feature type="compositionally biased region" description="Basic and acidic residues" evidence="1">
    <location>
        <begin position="99"/>
        <end position="242"/>
    </location>
</feature>
<feature type="region of interest" description="Disordered" evidence="1">
    <location>
        <begin position="611"/>
        <end position="647"/>
    </location>
</feature>
<sequence>MSSSLEYRDRERQRKRESRRQASQAQRERERQRARERRRNCSDEQREREQGRNRERRHNFTDEQREREQERNRERRRSLTYNRERQRKRESRRQASQAQRERERQRARERRRNCSDEQREREQGRNRERRHNFTDEQREREQERNRERRRNFTDELREREQERSTERRRSFTNEQREREQERNRERRRNFTDEQREREQERSRERRRNFTEEQLDNERERVRENRRRTSDERRRRERETARENRRRISLSLNENEREGGEVKAEVTTSGSEYCSDVCFLWTIGLCISNVNGARENPSSTKVNNIQEKKFELHCLRAPLQFSINTVQKRGNTNAESKIMQISQIMKNREELERDTPVVENGPVEGASNSQGTQQSLPEENNYSQLEGDRLIARARVVGVDYEFAKPGVVETEDDRRKRKRRNQRRISEQEKRLQEVVGDLPPPPPAGSSQQEDKAYSAIRAFEVEQMTYAFSFCEVCKERRLECKGTRNMCTRCRRDKKVPKVWSGENNMDPMAVPEILSDMSDAEQMLIARLAPTVHVHLLKHGGIASKGHCIAFPQAVQEPATILPRLPAEVDIIRVRRQGKDDTHKDFRVRRHRVERALHWLKDNNPAYGEELERDTPVVENGPVEGASNSQGTQQSLPEENNYSQLEGDRLIARARVVGVDYEFAKPGVVETEDDRRKRKRRNQRRISEQEKRLQEVVGDLPPPPPAGSSQQEDKAYSAIRAFEVEQMTYAFSFCEVCKERRLECKGTRNMCTRCRRDKKVPKVWSGENNMDPMAVPEILSDMSDAEQMLIARLAPTVHVHLLKHGGIASKGHCIAFPQAVQEPATILPRLPAEVDIIRVRRQGKDDTHKDFRVRRHRVERALHWLKDNNPAYGDVVIDGARIENLPEDGELPNLRTVEFSETERTDDRGPAPQQLDAGDTDSTDDSTVSGIILPEPGVNVQAQVEAAINEVVSEPLEGEAGEAQRNVQRPVIPWPTTGTTPASEFTTPYFFTMAFPCLFPHGKGDFHINRPVTCPTLHNWAEHLLWYQDGRFARHKVWKFVVHNMIMRKRALEQSRFFVDQQLGDPQITV</sequence>
<feature type="compositionally biased region" description="Polar residues" evidence="1">
    <location>
        <begin position="630"/>
        <end position="647"/>
    </location>
</feature>
<comment type="caution">
    <text evidence="3">The sequence shown here is derived from an EMBL/GenBank/DDBJ whole genome shotgun (WGS) entry which is preliminary data.</text>
</comment>
<feature type="domain" description="DUF6570" evidence="2">
    <location>
        <begin position="762"/>
        <end position="886"/>
    </location>
</feature>
<organism evidence="3 4">
    <name type="scientific">Porites evermanni</name>
    <dbReference type="NCBI Taxonomy" id="104178"/>
    <lineage>
        <taxon>Eukaryota</taxon>
        <taxon>Metazoa</taxon>
        <taxon>Cnidaria</taxon>
        <taxon>Anthozoa</taxon>
        <taxon>Hexacorallia</taxon>
        <taxon>Scleractinia</taxon>
        <taxon>Fungiina</taxon>
        <taxon>Poritidae</taxon>
        <taxon>Porites</taxon>
    </lineage>
</organism>
<feature type="compositionally biased region" description="Basic and acidic residues" evidence="1">
    <location>
        <begin position="424"/>
        <end position="433"/>
    </location>
</feature>
<keyword evidence="4" id="KW-1185">Reference proteome</keyword>